<keyword evidence="8" id="KW-1133">Transmembrane helix</keyword>
<name>A0A2H3IW36_WOLCO</name>
<protein>
    <submittedName>
        <fullName evidence="9">Cytochrome P450</fullName>
    </submittedName>
</protein>
<organism evidence="9 10">
    <name type="scientific">Wolfiporia cocos (strain MD-104)</name>
    <name type="common">Brown rot fungus</name>
    <dbReference type="NCBI Taxonomy" id="742152"/>
    <lineage>
        <taxon>Eukaryota</taxon>
        <taxon>Fungi</taxon>
        <taxon>Dikarya</taxon>
        <taxon>Basidiomycota</taxon>
        <taxon>Agaricomycotina</taxon>
        <taxon>Agaricomycetes</taxon>
        <taxon>Polyporales</taxon>
        <taxon>Phaeolaceae</taxon>
        <taxon>Wolfiporia</taxon>
    </lineage>
</organism>
<dbReference type="PANTHER" id="PTHR46206">
    <property type="entry name" value="CYTOCHROME P450"/>
    <property type="match status" value="1"/>
</dbReference>
<dbReference type="InterPro" id="IPR036396">
    <property type="entry name" value="Cyt_P450_sf"/>
</dbReference>
<proteinExistence type="inferred from homology"/>
<dbReference type="GO" id="GO:0004497">
    <property type="term" value="F:monooxygenase activity"/>
    <property type="evidence" value="ECO:0007669"/>
    <property type="project" value="UniProtKB-KW"/>
</dbReference>
<keyword evidence="6 7" id="KW-0349">Heme</keyword>
<dbReference type="GO" id="GO:0016705">
    <property type="term" value="F:oxidoreductase activity, acting on paired donors, with incorporation or reduction of molecular oxygen"/>
    <property type="evidence" value="ECO:0007669"/>
    <property type="project" value="InterPro"/>
</dbReference>
<evidence type="ECO:0000313" key="9">
    <source>
        <dbReference type="EMBL" id="PCH34176.1"/>
    </source>
</evidence>
<feature type="binding site" description="axial binding residue" evidence="6">
    <location>
        <position position="438"/>
    </location>
    <ligand>
        <name>heme</name>
        <dbReference type="ChEBI" id="CHEBI:30413"/>
    </ligand>
    <ligandPart>
        <name>Fe</name>
        <dbReference type="ChEBI" id="CHEBI:18248"/>
    </ligandPart>
</feature>
<dbReference type="Pfam" id="PF00067">
    <property type="entry name" value="p450"/>
    <property type="match status" value="1"/>
</dbReference>
<keyword evidence="8" id="KW-0472">Membrane</keyword>
<dbReference type="InterPro" id="IPR001128">
    <property type="entry name" value="Cyt_P450"/>
</dbReference>
<keyword evidence="5 6" id="KW-0408">Iron</keyword>
<dbReference type="InterPro" id="IPR002401">
    <property type="entry name" value="Cyt_P450_E_grp-I"/>
</dbReference>
<evidence type="ECO:0000256" key="3">
    <source>
        <dbReference type="ARBA" id="ARBA00022723"/>
    </source>
</evidence>
<accession>A0A2H3IW36</accession>
<evidence type="ECO:0000256" key="5">
    <source>
        <dbReference type="ARBA" id="ARBA00023004"/>
    </source>
</evidence>
<evidence type="ECO:0000256" key="2">
    <source>
        <dbReference type="ARBA" id="ARBA00010617"/>
    </source>
</evidence>
<reference evidence="9 10" key="1">
    <citation type="journal article" date="2012" name="Science">
        <title>The Paleozoic origin of enzymatic lignin decomposition reconstructed from 31 fungal genomes.</title>
        <authorList>
            <person name="Floudas D."/>
            <person name="Binder M."/>
            <person name="Riley R."/>
            <person name="Barry K."/>
            <person name="Blanchette R.A."/>
            <person name="Henrissat B."/>
            <person name="Martinez A.T."/>
            <person name="Otillar R."/>
            <person name="Spatafora J.W."/>
            <person name="Yadav J.S."/>
            <person name="Aerts A."/>
            <person name="Benoit I."/>
            <person name="Boyd A."/>
            <person name="Carlson A."/>
            <person name="Copeland A."/>
            <person name="Coutinho P.M."/>
            <person name="de Vries R.P."/>
            <person name="Ferreira P."/>
            <person name="Findley K."/>
            <person name="Foster B."/>
            <person name="Gaskell J."/>
            <person name="Glotzer D."/>
            <person name="Gorecki P."/>
            <person name="Heitman J."/>
            <person name="Hesse C."/>
            <person name="Hori C."/>
            <person name="Igarashi K."/>
            <person name="Jurgens J.A."/>
            <person name="Kallen N."/>
            <person name="Kersten P."/>
            <person name="Kohler A."/>
            <person name="Kuees U."/>
            <person name="Kumar T.K.A."/>
            <person name="Kuo A."/>
            <person name="LaButti K."/>
            <person name="Larrondo L.F."/>
            <person name="Lindquist E."/>
            <person name="Ling A."/>
            <person name="Lombard V."/>
            <person name="Lucas S."/>
            <person name="Lundell T."/>
            <person name="Martin R."/>
            <person name="McLaughlin D.J."/>
            <person name="Morgenstern I."/>
            <person name="Morin E."/>
            <person name="Murat C."/>
            <person name="Nagy L.G."/>
            <person name="Nolan M."/>
            <person name="Ohm R.A."/>
            <person name="Patyshakuliyeva A."/>
            <person name="Rokas A."/>
            <person name="Ruiz-Duenas F.J."/>
            <person name="Sabat G."/>
            <person name="Salamov A."/>
            <person name="Samejima M."/>
            <person name="Schmutz J."/>
            <person name="Slot J.C."/>
            <person name="St John F."/>
            <person name="Stenlid J."/>
            <person name="Sun H."/>
            <person name="Sun S."/>
            <person name="Syed K."/>
            <person name="Tsang A."/>
            <person name="Wiebenga A."/>
            <person name="Young D."/>
            <person name="Pisabarro A."/>
            <person name="Eastwood D.C."/>
            <person name="Martin F."/>
            <person name="Cullen D."/>
            <person name="Grigoriev I.V."/>
            <person name="Hibbett D.S."/>
        </authorList>
    </citation>
    <scope>NUCLEOTIDE SEQUENCE [LARGE SCALE GENOMIC DNA]</scope>
    <source>
        <strain evidence="9 10">MD-104</strain>
    </source>
</reference>
<dbReference type="Proteomes" id="UP000218811">
    <property type="component" value="Unassembled WGS sequence"/>
</dbReference>
<evidence type="ECO:0000256" key="7">
    <source>
        <dbReference type="RuleBase" id="RU000461"/>
    </source>
</evidence>
<keyword evidence="10" id="KW-1185">Reference proteome</keyword>
<keyword evidence="4 7" id="KW-0560">Oxidoreductase</keyword>
<dbReference type="Gene3D" id="1.10.630.10">
    <property type="entry name" value="Cytochrome P450"/>
    <property type="match status" value="1"/>
</dbReference>
<dbReference type="InterPro" id="IPR017972">
    <property type="entry name" value="Cyt_P450_CS"/>
</dbReference>
<feature type="transmembrane region" description="Helical" evidence="8">
    <location>
        <begin position="30"/>
        <end position="49"/>
    </location>
</feature>
<evidence type="ECO:0000256" key="1">
    <source>
        <dbReference type="ARBA" id="ARBA00001971"/>
    </source>
</evidence>
<gene>
    <name evidence="9" type="ORF">WOLCODRAFT_22508</name>
</gene>
<comment type="similarity">
    <text evidence="2 7">Belongs to the cytochrome P450 family.</text>
</comment>
<dbReference type="OMA" id="RMTTMVS"/>
<evidence type="ECO:0000313" key="10">
    <source>
        <dbReference type="Proteomes" id="UP000218811"/>
    </source>
</evidence>
<dbReference type="PRINTS" id="PR00463">
    <property type="entry name" value="EP450I"/>
</dbReference>
<sequence>MDGSVQLLYAWAAAAIIYVLYWRTHPLYSIPTIGSSAPLLSYLGAWRYFREAREILQEGYSKHKVFKVALLEQWLVVVSGSAMNEELRKIPDSHVSFMLAADEFLHTKLTIAPDVNTHPIHIGVIRGPLTRNLGLLFADVVDEIKVAFSDVINPQGDDWIEVPVLATMAQVVSRASNRVFVGLPLCRNTDYLETVVNFAFDVAKGRDVLSVVPGMLKGLVGKLLPWSRRAIKRTTHYLAPTIQERLQKLRELGEDWNDRPDDYLMWVIDEANKTRNAIDLAIQAILVSNFAAIHTSSNSITHALYHLAANPEYIQPLREEVEAVTKEYGWTKAAVGKMYKLDSFMRESQRLNGIVGISVMRKVLQDVTLSDGTLIPKGTLVAAAAAATHVDEEYYDHPDKFDPFRFSDKRLEESERVRHQYINTSAKFVAFGHGKHACPGRFFAVNELKVMMAYMVLNYDIKFKDGVGRPDNIWIWHSVIPADVKVMFRKRQVGTM</sequence>
<dbReference type="GO" id="GO:0020037">
    <property type="term" value="F:heme binding"/>
    <property type="evidence" value="ECO:0007669"/>
    <property type="project" value="InterPro"/>
</dbReference>
<dbReference type="AlphaFoldDB" id="A0A2H3IW36"/>
<dbReference type="OrthoDB" id="1844152at2759"/>
<comment type="cofactor">
    <cofactor evidence="1 6">
        <name>heme</name>
        <dbReference type="ChEBI" id="CHEBI:30413"/>
    </cofactor>
</comment>
<keyword evidence="8" id="KW-0812">Transmembrane</keyword>
<dbReference type="STRING" id="742152.A0A2H3IW36"/>
<dbReference type="SUPFAM" id="SSF48264">
    <property type="entry name" value="Cytochrome P450"/>
    <property type="match status" value="1"/>
</dbReference>
<dbReference type="PROSITE" id="PS00086">
    <property type="entry name" value="CYTOCHROME_P450"/>
    <property type="match status" value="1"/>
</dbReference>
<keyword evidence="3 6" id="KW-0479">Metal-binding</keyword>
<evidence type="ECO:0000256" key="4">
    <source>
        <dbReference type="ARBA" id="ARBA00023002"/>
    </source>
</evidence>
<dbReference type="EMBL" id="KB467831">
    <property type="protein sequence ID" value="PCH34176.1"/>
    <property type="molecule type" value="Genomic_DNA"/>
</dbReference>
<dbReference type="GO" id="GO:0005506">
    <property type="term" value="F:iron ion binding"/>
    <property type="evidence" value="ECO:0007669"/>
    <property type="project" value="InterPro"/>
</dbReference>
<feature type="transmembrane region" description="Helical" evidence="8">
    <location>
        <begin position="7"/>
        <end position="24"/>
    </location>
</feature>
<dbReference type="CDD" id="cd11041">
    <property type="entry name" value="CYP503A1-like"/>
    <property type="match status" value="1"/>
</dbReference>
<keyword evidence="7" id="KW-0503">Monooxygenase</keyword>
<evidence type="ECO:0000256" key="6">
    <source>
        <dbReference type="PIRSR" id="PIRSR602401-1"/>
    </source>
</evidence>
<evidence type="ECO:0000256" key="8">
    <source>
        <dbReference type="SAM" id="Phobius"/>
    </source>
</evidence>